<dbReference type="EMBL" id="SNXO01000001">
    <property type="protein sequence ID" value="TDP60498.1"/>
    <property type="molecule type" value="Genomic_DNA"/>
</dbReference>
<dbReference type="OrthoDB" id="9796135at2"/>
<protein>
    <submittedName>
        <fullName evidence="1">Putative iron-only hydrogenase system regulator</fullName>
    </submittedName>
</protein>
<gene>
    <name evidence="1" type="ORF">EV211_10112</name>
</gene>
<accession>A0A4R6QCX1</accession>
<dbReference type="Pfam" id="PF21699">
    <property type="entry name" value="TM1266-like"/>
    <property type="match status" value="1"/>
</dbReference>
<sequence>MENRVAMISIVVENGHEAGDLNGILHEYSEYIIGRMGLPYRNRQIFLISIAIDGPADAISALAGKIGALPGVSAKTVYARLEEK</sequence>
<keyword evidence="2" id="KW-1185">Reference proteome</keyword>
<dbReference type="RefSeq" id="WP_133527387.1">
    <property type="nucleotide sequence ID" value="NZ_SNXO01000001.1"/>
</dbReference>
<comment type="caution">
    <text evidence="1">The sequence shown here is derived from an EMBL/GenBank/DDBJ whole genome shotgun (WGS) entry which is preliminary data.</text>
</comment>
<dbReference type="InterPro" id="IPR045865">
    <property type="entry name" value="ACT-like_dom_sf"/>
</dbReference>
<evidence type="ECO:0000313" key="1">
    <source>
        <dbReference type="EMBL" id="TDP60498.1"/>
    </source>
</evidence>
<dbReference type="InterPro" id="IPR027271">
    <property type="entry name" value="Acetolactate_synth/TF_NikR_C"/>
</dbReference>
<name>A0A4R6QCX1_9FIRM</name>
<dbReference type="Gene3D" id="3.30.70.1150">
    <property type="entry name" value="ACT-like. Chain A, domain 2"/>
    <property type="match status" value="1"/>
</dbReference>
<proteinExistence type="predicted"/>
<dbReference type="SUPFAM" id="SSF55021">
    <property type="entry name" value="ACT-like"/>
    <property type="match status" value="1"/>
</dbReference>
<dbReference type="AlphaFoldDB" id="A0A4R6QCX1"/>
<dbReference type="InterPro" id="IPR023860">
    <property type="entry name" value="FeFe-hyd_TM1266"/>
</dbReference>
<evidence type="ECO:0000313" key="2">
    <source>
        <dbReference type="Proteomes" id="UP000295500"/>
    </source>
</evidence>
<dbReference type="NCBIfam" id="TIGR03959">
    <property type="entry name" value="hyd_TM1266"/>
    <property type="match status" value="1"/>
</dbReference>
<organism evidence="1 2">
    <name type="scientific">Aminicella lysinilytica</name>
    <dbReference type="NCBI Taxonomy" id="433323"/>
    <lineage>
        <taxon>Bacteria</taxon>
        <taxon>Bacillati</taxon>
        <taxon>Bacillota</taxon>
        <taxon>Clostridia</taxon>
        <taxon>Peptostreptococcales</taxon>
        <taxon>Anaerovoracaceae</taxon>
        <taxon>Aminicella</taxon>
    </lineage>
</organism>
<reference evidence="1 2" key="1">
    <citation type="submission" date="2019-03" db="EMBL/GenBank/DDBJ databases">
        <title>Genomic Encyclopedia of Type Strains, Phase IV (KMG-IV): sequencing the most valuable type-strain genomes for metagenomic binning, comparative biology and taxonomic classification.</title>
        <authorList>
            <person name="Goeker M."/>
        </authorList>
    </citation>
    <scope>NUCLEOTIDE SEQUENCE [LARGE SCALE GENOMIC DNA]</scope>
    <source>
        <strain evidence="1 2">DSM 28287</strain>
    </source>
</reference>
<dbReference type="Proteomes" id="UP000295500">
    <property type="component" value="Unassembled WGS sequence"/>
</dbReference>